<dbReference type="Proteomes" id="UP001589799">
    <property type="component" value="Unassembled WGS sequence"/>
</dbReference>
<comment type="caution">
    <text evidence="2">The sequence shown here is derived from an EMBL/GenBank/DDBJ whole genome shotgun (WGS) entry which is preliminary data.</text>
</comment>
<organism evidence="2 3">
    <name type="scientific">Paracoccus niistensis</name>
    <dbReference type="NCBI Taxonomy" id="632935"/>
    <lineage>
        <taxon>Bacteria</taxon>
        <taxon>Pseudomonadati</taxon>
        <taxon>Pseudomonadota</taxon>
        <taxon>Alphaproteobacteria</taxon>
        <taxon>Rhodobacterales</taxon>
        <taxon>Paracoccaceae</taxon>
        <taxon>Paracoccus</taxon>
    </lineage>
</organism>
<dbReference type="SUPFAM" id="SSF51735">
    <property type="entry name" value="NAD(P)-binding Rossmann-fold domains"/>
    <property type="match status" value="1"/>
</dbReference>
<dbReference type="NCBIfam" id="NF009466">
    <property type="entry name" value="PRK12826.1-2"/>
    <property type="match status" value="1"/>
</dbReference>
<proteinExistence type="inferred from homology"/>
<reference evidence="2 3" key="1">
    <citation type="submission" date="2024-09" db="EMBL/GenBank/DDBJ databases">
        <authorList>
            <person name="Sun Q."/>
            <person name="Mori K."/>
        </authorList>
    </citation>
    <scope>NUCLEOTIDE SEQUENCE [LARGE SCALE GENOMIC DNA]</scope>
    <source>
        <strain evidence="2 3">KCTC 22789</strain>
    </source>
</reference>
<evidence type="ECO:0000313" key="2">
    <source>
        <dbReference type="EMBL" id="MFC0339445.1"/>
    </source>
</evidence>
<dbReference type="InterPro" id="IPR002347">
    <property type="entry name" value="SDR_fam"/>
</dbReference>
<protein>
    <submittedName>
        <fullName evidence="2">SDR family oxidoreductase</fullName>
    </submittedName>
</protein>
<accession>A0ABV6I1S0</accession>
<dbReference type="PRINTS" id="PR00080">
    <property type="entry name" value="SDRFAMILY"/>
</dbReference>
<dbReference type="InterPro" id="IPR036291">
    <property type="entry name" value="NAD(P)-bd_dom_sf"/>
</dbReference>
<sequence>MRKLTIMDLDIRGLRVLVTAGANGIGLAIARAFAAEGARVHVCDVDQEALSGLKDSDPGITSTRCDVSDRAQVARLFDEALAALGGLDVLVNNAGVAGPTARVEDVDPHDWDRTLAINITGMFNCVRLAVAPLRESANPSIINLSSIAGRFGFPLRSPYSASKWAVVGFTKTLAMELGEHGIRVNAVLPGVVEGDRVRRVIENKAQARGISFREMEAELLGNISMRTMVTQQQIADQIVFMCSPRGRTISGQAISIDGDAQSLA</sequence>
<name>A0ABV6I1S0_9RHOB</name>
<gene>
    <name evidence="2" type="ORF">ACFFII_01535</name>
</gene>
<dbReference type="PRINTS" id="PR00081">
    <property type="entry name" value="GDHRDH"/>
</dbReference>
<dbReference type="RefSeq" id="WP_377697119.1">
    <property type="nucleotide sequence ID" value="NZ_JBHLWE010000004.1"/>
</dbReference>
<dbReference type="Pfam" id="PF13561">
    <property type="entry name" value="adh_short_C2"/>
    <property type="match status" value="1"/>
</dbReference>
<dbReference type="EMBL" id="JBHLWE010000004">
    <property type="protein sequence ID" value="MFC0339445.1"/>
    <property type="molecule type" value="Genomic_DNA"/>
</dbReference>
<evidence type="ECO:0000256" key="1">
    <source>
        <dbReference type="ARBA" id="ARBA00006484"/>
    </source>
</evidence>
<dbReference type="PANTHER" id="PTHR42760">
    <property type="entry name" value="SHORT-CHAIN DEHYDROGENASES/REDUCTASES FAMILY MEMBER"/>
    <property type="match status" value="1"/>
</dbReference>
<dbReference type="CDD" id="cd05233">
    <property type="entry name" value="SDR_c"/>
    <property type="match status" value="1"/>
</dbReference>
<keyword evidence="3" id="KW-1185">Reference proteome</keyword>
<evidence type="ECO:0000313" key="3">
    <source>
        <dbReference type="Proteomes" id="UP001589799"/>
    </source>
</evidence>
<comment type="similarity">
    <text evidence="1">Belongs to the short-chain dehydrogenases/reductases (SDR) family.</text>
</comment>
<dbReference type="Gene3D" id="3.40.50.720">
    <property type="entry name" value="NAD(P)-binding Rossmann-like Domain"/>
    <property type="match status" value="1"/>
</dbReference>
<dbReference type="InterPro" id="IPR020904">
    <property type="entry name" value="Sc_DH/Rdtase_CS"/>
</dbReference>
<dbReference type="PROSITE" id="PS00061">
    <property type="entry name" value="ADH_SHORT"/>
    <property type="match status" value="1"/>
</dbReference>